<gene>
    <name evidence="2" type="ORF">TTAC_LOCUS9440</name>
</gene>
<proteinExistence type="predicted"/>
<sequence>MHFVSAEGRHTPRHMLNSTYVRGEENIRGWRPRSDSLILEHQVELERLAFIESVEKTKQFLALREAIKSKREDDSLQRLDGMIRQLQGNHLYNLVSCFKSLTPPNQSLFDEKPDTTTSEGVVRPTSLVANVDKTDLLLTCVNILGFGNPSLPNEPMAESAEGNFTDGGDSDSSTTRSDGSDVCSSFIEDAFVPKVNADSVFLQCGEMHNDMLCARCDEVSD</sequence>
<evidence type="ECO:0000313" key="2">
    <source>
        <dbReference type="EMBL" id="VDM34231.1"/>
    </source>
</evidence>
<keyword evidence="3" id="KW-1185">Reference proteome</keyword>
<evidence type="ECO:0000256" key="1">
    <source>
        <dbReference type="SAM" id="MobiDB-lite"/>
    </source>
</evidence>
<dbReference type="STRING" id="6205.A0A0R3X7C8"/>
<feature type="compositionally biased region" description="Low complexity" evidence="1">
    <location>
        <begin position="166"/>
        <end position="179"/>
    </location>
</feature>
<feature type="region of interest" description="Disordered" evidence="1">
    <location>
        <begin position="151"/>
        <end position="179"/>
    </location>
</feature>
<reference evidence="4" key="1">
    <citation type="submission" date="2017-02" db="UniProtKB">
        <authorList>
            <consortium name="WormBaseParasite"/>
        </authorList>
    </citation>
    <scope>IDENTIFICATION</scope>
</reference>
<evidence type="ECO:0000313" key="3">
    <source>
        <dbReference type="Proteomes" id="UP000274429"/>
    </source>
</evidence>
<name>A0A0R3X7C8_HYDTA</name>
<protein>
    <submittedName>
        <fullName evidence="4">HSF_DOMAIN domain-containing protein</fullName>
    </submittedName>
</protein>
<dbReference type="AlphaFoldDB" id="A0A0R3X7C8"/>
<dbReference type="WBParaSite" id="TTAC_0000945301-mRNA-1">
    <property type="protein sequence ID" value="TTAC_0000945301-mRNA-1"/>
    <property type="gene ID" value="TTAC_0000945301"/>
</dbReference>
<dbReference type="OrthoDB" id="3176171at2759"/>
<reference evidence="2 3" key="2">
    <citation type="submission" date="2018-11" db="EMBL/GenBank/DDBJ databases">
        <authorList>
            <consortium name="Pathogen Informatics"/>
        </authorList>
    </citation>
    <scope>NUCLEOTIDE SEQUENCE [LARGE SCALE GENOMIC DNA]</scope>
</reference>
<dbReference type="Proteomes" id="UP000274429">
    <property type="component" value="Unassembled WGS sequence"/>
</dbReference>
<dbReference type="EMBL" id="UYWX01020818">
    <property type="protein sequence ID" value="VDM34231.1"/>
    <property type="molecule type" value="Genomic_DNA"/>
</dbReference>
<accession>A0A0R3X7C8</accession>
<evidence type="ECO:0000313" key="4">
    <source>
        <dbReference type="WBParaSite" id="TTAC_0000945301-mRNA-1"/>
    </source>
</evidence>
<organism evidence="4">
    <name type="scientific">Hydatigena taeniaeformis</name>
    <name type="common">Feline tapeworm</name>
    <name type="synonym">Taenia taeniaeformis</name>
    <dbReference type="NCBI Taxonomy" id="6205"/>
    <lineage>
        <taxon>Eukaryota</taxon>
        <taxon>Metazoa</taxon>
        <taxon>Spiralia</taxon>
        <taxon>Lophotrochozoa</taxon>
        <taxon>Platyhelminthes</taxon>
        <taxon>Cestoda</taxon>
        <taxon>Eucestoda</taxon>
        <taxon>Cyclophyllidea</taxon>
        <taxon>Taeniidae</taxon>
        <taxon>Hydatigera</taxon>
    </lineage>
</organism>